<dbReference type="AlphaFoldDB" id="A0A382VCY6"/>
<accession>A0A382VCY6</accession>
<name>A0A382VCY6_9ZZZZ</name>
<organism evidence="1">
    <name type="scientific">marine metagenome</name>
    <dbReference type="NCBI Taxonomy" id="408172"/>
    <lineage>
        <taxon>unclassified sequences</taxon>
        <taxon>metagenomes</taxon>
        <taxon>ecological metagenomes</taxon>
    </lineage>
</organism>
<protein>
    <submittedName>
        <fullName evidence="1">Uncharacterized protein</fullName>
    </submittedName>
</protein>
<proteinExistence type="predicted"/>
<sequence length="62" mass="7070">YNMAENNFDELCRQFRHFGYDINSSEGTVDSPLYVHLQSKVRRVCLSLGEGALSCARQITDN</sequence>
<dbReference type="EMBL" id="UINC01150976">
    <property type="protein sequence ID" value="SVD44320.1"/>
    <property type="molecule type" value="Genomic_DNA"/>
</dbReference>
<reference evidence="1" key="1">
    <citation type="submission" date="2018-05" db="EMBL/GenBank/DDBJ databases">
        <authorList>
            <person name="Lanie J.A."/>
            <person name="Ng W.-L."/>
            <person name="Kazmierczak K.M."/>
            <person name="Andrzejewski T.M."/>
            <person name="Davidsen T.M."/>
            <person name="Wayne K.J."/>
            <person name="Tettelin H."/>
            <person name="Glass J.I."/>
            <person name="Rusch D."/>
            <person name="Podicherti R."/>
            <person name="Tsui H.-C.T."/>
            <person name="Winkler M.E."/>
        </authorList>
    </citation>
    <scope>NUCLEOTIDE SEQUENCE</scope>
</reference>
<feature type="non-terminal residue" evidence="1">
    <location>
        <position position="1"/>
    </location>
</feature>
<gene>
    <name evidence="1" type="ORF">METZ01_LOCUS397174</name>
</gene>
<evidence type="ECO:0000313" key="1">
    <source>
        <dbReference type="EMBL" id="SVD44320.1"/>
    </source>
</evidence>